<gene>
    <name evidence="1" type="ORF">GMARGA_LOCUS16418</name>
</gene>
<evidence type="ECO:0000313" key="1">
    <source>
        <dbReference type="EMBL" id="CAG8751287.1"/>
    </source>
</evidence>
<keyword evidence="2" id="KW-1185">Reference proteome</keyword>
<name>A0ABN7VAL9_GIGMA</name>
<dbReference type="EMBL" id="CAJVQB010011894">
    <property type="protein sequence ID" value="CAG8751287.1"/>
    <property type="molecule type" value="Genomic_DNA"/>
</dbReference>
<organism evidence="1 2">
    <name type="scientific">Gigaspora margarita</name>
    <dbReference type="NCBI Taxonomy" id="4874"/>
    <lineage>
        <taxon>Eukaryota</taxon>
        <taxon>Fungi</taxon>
        <taxon>Fungi incertae sedis</taxon>
        <taxon>Mucoromycota</taxon>
        <taxon>Glomeromycotina</taxon>
        <taxon>Glomeromycetes</taxon>
        <taxon>Diversisporales</taxon>
        <taxon>Gigasporaceae</taxon>
        <taxon>Gigaspora</taxon>
    </lineage>
</organism>
<sequence length="209" mass="24502">MPEKEKPALPKGLEYKRAITDYLTEIDIINKLIKKTAATHWPNVNFMKQVLLIMTVLAEFSEQANASIRECAYKAGLILTQYADTLQLTMNMSSYSLFYAAIIYCMRTLKEHIITEDSIGDSAVNLLYENYYSQLQYMVQEFCRHVKLPFTGIRKDFKTYELDIKEVCPVLKQYVTRTSKVKLEKDDWIINLEYEDVKNIFDLVFSWQV</sequence>
<accession>A0ABN7VAL9</accession>
<proteinExistence type="predicted"/>
<dbReference type="Proteomes" id="UP000789901">
    <property type="component" value="Unassembled WGS sequence"/>
</dbReference>
<comment type="caution">
    <text evidence="1">The sequence shown here is derived from an EMBL/GenBank/DDBJ whole genome shotgun (WGS) entry which is preliminary data.</text>
</comment>
<protein>
    <submittedName>
        <fullName evidence="1">29224_t:CDS:1</fullName>
    </submittedName>
</protein>
<reference evidence="1 2" key="1">
    <citation type="submission" date="2021-06" db="EMBL/GenBank/DDBJ databases">
        <authorList>
            <person name="Kallberg Y."/>
            <person name="Tangrot J."/>
            <person name="Rosling A."/>
        </authorList>
    </citation>
    <scope>NUCLEOTIDE SEQUENCE [LARGE SCALE GENOMIC DNA]</scope>
    <source>
        <strain evidence="1 2">120-4 pot B 10/14</strain>
    </source>
</reference>
<evidence type="ECO:0000313" key="2">
    <source>
        <dbReference type="Proteomes" id="UP000789901"/>
    </source>
</evidence>